<name>A0A9D1LU07_9FIRM</name>
<dbReference type="Gene3D" id="1.10.3660.10">
    <property type="entry name" value="6-phosphogluconate dehydrogenase C-terminal like domain"/>
    <property type="match status" value="1"/>
</dbReference>
<evidence type="ECO:0000256" key="2">
    <source>
        <dbReference type="ARBA" id="ARBA00023002"/>
    </source>
</evidence>
<dbReference type="SUPFAM" id="SSF51735">
    <property type="entry name" value="NAD(P)-binding Rossmann-fold domains"/>
    <property type="match status" value="1"/>
</dbReference>
<proteinExistence type="inferred from homology"/>
<comment type="similarity">
    <text evidence="1">Belongs to the prephenate/arogenate dehydrogenase family.</text>
</comment>
<reference evidence="5" key="2">
    <citation type="journal article" date="2021" name="PeerJ">
        <title>Extensive microbial diversity within the chicken gut microbiome revealed by metagenomics and culture.</title>
        <authorList>
            <person name="Gilroy R."/>
            <person name="Ravi A."/>
            <person name="Getino M."/>
            <person name="Pursley I."/>
            <person name="Horton D.L."/>
            <person name="Alikhan N.F."/>
            <person name="Baker D."/>
            <person name="Gharbi K."/>
            <person name="Hall N."/>
            <person name="Watson M."/>
            <person name="Adriaenssens E.M."/>
            <person name="Foster-Nyarko E."/>
            <person name="Jarju S."/>
            <person name="Secka A."/>
            <person name="Antonio M."/>
            <person name="Oren A."/>
            <person name="Chaudhuri R.R."/>
            <person name="La Ragione R."/>
            <person name="Hildebrand F."/>
            <person name="Pallen M.J."/>
        </authorList>
    </citation>
    <scope>NUCLEOTIDE SEQUENCE</scope>
    <source>
        <strain evidence="5">ChiSjej4B22-9803</strain>
    </source>
</reference>
<evidence type="ECO:0000313" key="5">
    <source>
        <dbReference type="EMBL" id="HIU47910.1"/>
    </source>
</evidence>
<keyword evidence="2" id="KW-0560">Oxidoreductase</keyword>
<dbReference type="AlphaFoldDB" id="A0A9D1LU07"/>
<reference evidence="5" key="1">
    <citation type="submission" date="2020-10" db="EMBL/GenBank/DDBJ databases">
        <authorList>
            <person name="Gilroy R."/>
        </authorList>
    </citation>
    <scope>NUCLEOTIDE SEQUENCE</scope>
    <source>
        <strain evidence="5">ChiSjej4B22-9803</strain>
    </source>
</reference>
<evidence type="ECO:0000256" key="3">
    <source>
        <dbReference type="ARBA" id="ARBA00029440"/>
    </source>
</evidence>
<feature type="domain" description="Prephenate/arogenate dehydrogenase" evidence="4">
    <location>
        <begin position="9"/>
        <end position="286"/>
    </location>
</feature>
<dbReference type="PANTHER" id="PTHR21363">
    <property type="entry name" value="PREPHENATE DEHYDROGENASE"/>
    <property type="match status" value="1"/>
</dbReference>
<comment type="caution">
    <text evidence="5">The sequence shown here is derived from an EMBL/GenBank/DDBJ whole genome shotgun (WGS) entry which is preliminary data.</text>
</comment>
<dbReference type="InterPro" id="IPR050812">
    <property type="entry name" value="Preph/Arog_dehydrog"/>
</dbReference>
<dbReference type="SUPFAM" id="SSF48179">
    <property type="entry name" value="6-phosphogluconate dehydrogenase C-terminal domain-like"/>
    <property type="match status" value="1"/>
</dbReference>
<dbReference type="Proteomes" id="UP000824111">
    <property type="component" value="Unassembled WGS sequence"/>
</dbReference>
<dbReference type="Pfam" id="PF20463">
    <property type="entry name" value="PDH_C"/>
    <property type="match status" value="1"/>
</dbReference>
<dbReference type="InterPro" id="IPR003099">
    <property type="entry name" value="Prephen_DH"/>
</dbReference>
<accession>A0A9D1LU07</accession>
<evidence type="ECO:0000313" key="6">
    <source>
        <dbReference type="Proteomes" id="UP000824111"/>
    </source>
</evidence>
<dbReference type="InterPro" id="IPR008927">
    <property type="entry name" value="6-PGluconate_DH-like_C_sf"/>
</dbReference>
<sequence>MSAAENKNMDMMVVGLGLIGGSIARRLRGFRAGRILGVDRDAQTRRLALADGVVDEAYADGAQIGRVDLILLCLYPQANIEFVRANRDRIKAGAVLTDVSGVKGYVLREMEEILPPGADFVGGHPMAGREVGGYQSSTDTLFEGASYLITPTKRNKPENVALVRELAAYIGCKHVVATTPEEHDAVVAYTSQLMHVVAVALCNNPMIERSTFFSAGSLRDCTRVAVINETMWSELFLENREQLAARITEMQAGLQEIADALAAGDRDGLEQIMRRASAQKLKWLME</sequence>
<dbReference type="Pfam" id="PF02153">
    <property type="entry name" value="PDH_N"/>
    <property type="match status" value="1"/>
</dbReference>
<organism evidence="5 6">
    <name type="scientific">Candidatus Avimonoglobus intestinipullorum</name>
    <dbReference type="NCBI Taxonomy" id="2840699"/>
    <lineage>
        <taxon>Bacteria</taxon>
        <taxon>Bacillati</taxon>
        <taxon>Bacillota</taxon>
        <taxon>Clostridia</taxon>
        <taxon>Eubacteriales</taxon>
        <taxon>Candidatus Avimonoglobus</taxon>
    </lineage>
</organism>
<dbReference type="GO" id="GO:0008977">
    <property type="term" value="F:prephenate dehydrogenase (NAD+) activity"/>
    <property type="evidence" value="ECO:0007669"/>
    <property type="project" value="InterPro"/>
</dbReference>
<dbReference type="GO" id="GO:0070403">
    <property type="term" value="F:NAD+ binding"/>
    <property type="evidence" value="ECO:0007669"/>
    <property type="project" value="InterPro"/>
</dbReference>
<dbReference type="GO" id="GO:0004665">
    <property type="term" value="F:prephenate dehydrogenase (NADP+) activity"/>
    <property type="evidence" value="ECO:0007669"/>
    <property type="project" value="InterPro"/>
</dbReference>
<evidence type="ECO:0000256" key="1">
    <source>
        <dbReference type="ARBA" id="ARBA00007964"/>
    </source>
</evidence>
<dbReference type="InterPro" id="IPR046825">
    <property type="entry name" value="PDH_C"/>
</dbReference>
<comment type="pathway">
    <text evidence="3">Amino-acid biosynthesis.</text>
</comment>
<dbReference type="GO" id="GO:0006571">
    <property type="term" value="P:tyrosine biosynthetic process"/>
    <property type="evidence" value="ECO:0007669"/>
    <property type="project" value="InterPro"/>
</dbReference>
<dbReference type="PROSITE" id="PS51176">
    <property type="entry name" value="PDH_ADH"/>
    <property type="match status" value="1"/>
</dbReference>
<evidence type="ECO:0000259" key="4">
    <source>
        <dbReference type="PROSITE" id="PS51176"/>
    </source>
</evidence>
<dbReference type="Gene3D" id="3.40.50.720">
    <property type="entry name" value="NAD(P)-binding Rossmann-like Domain"/>
    <property type="match status" value="1"/>
</dbReference>
<dbReference type="EMBL" id="DVND01000019">
    <property type="protein sequence ID" value="HIU47910.1"/>
    <property type="molecule type" value="Genomic_DNA"/>
</dbReference>
<gene>
    <name evidence="5" type="ORF">IAB04_00945</name>
</gene>
<dbReference type="PANTHER" id="PTHR21363:SF0">
    <property type="entry name" value="PREPHENATE DEHYDROGENASE [NADP(+)]"/>
    <property type="match status" value="1"/>
</dbReference>
<dbReference type="InterPro" id="IPR046826">
    <property type="entry name" value="PDH_N"/>
</dbReference>
<protein>
    <submittedName>
        <fullName evidence="5">Prephenate dehydrogenase/arogenate dehydrogenase family protein</fullName>
    </submittedName>
</protein>
<dbReference type="InterPro" id="IPR036291">
    <property type="entry name" value="NAD(P)-bd_dom_sf"/>
</dbReference>